<protein>
    <submittedName>
        <fullName evidence="1">Uncharacterized protein</fullName>
    </submittedName>
</protein>
<gene>
    <name evidence="1" type="ORF">AVDCRST_MAG37-1807</name>
</gene>
<reference evidence="1" key="1">
    <citation type="submission" date="2020-02" db="EMBL/GenBank/DDBJ databases">
        <authorList>
            <person name="Meier V. D."/>
        </authorList>
    </citation>
    <scope>NUCLEOTIDE SEQUENCE</scope>
    <source>
        <strain evidence="1">AVDCRST_MAG37</strain>
    </source>
</reference>
<name>A0A6J4QIH0_9ACTN</name>
<evidence type="ECO:0000313" key="1">
    <source>
        <dbReference type="EMBL" id="CAA9445767.1"/>
    </source>
</evidence>
<organism evidence="1">
    <name type="scientific">uncultured Rubrobacteraceae bacterium</name>
    <dbReference type="NCBI Taxonomy" id="349277"/>
    <lineage>
        <taxon>Bacteria</taxon>
        <taxon>Bacillati</taxon>
        <taxon>Actinomycetota</taxon>
        <taxon>Rubrobacteria</taxon>
        <taxon>Rubrobacterales</taxon>
        <taxon>Rubrobacteraceae</taxon>
        <taxon>environmental samples</taxon>
    </lineage>
</organism>
<proteinExistence type="predicted"/>
<accession>A0A6J4QIH0</accession>
<dbReference type="AlphaFoldDB" id="A0A6J4QIH0"/>
<dbReference type="EMBL" id="CADCVD010000084">
    <property type="protein sequence ID" value="CAA9445767.1"/>
    <property type="molecule type" value="Genomic_DNA"/>
</dbReference>
<sequence>MPKKVATAPNSAKDYAAKISHEVSRLANRRGQNAPRPFGDPASGTVLIVEPPAAETVRTVDALRRSLAAVKLDRAYVTWAPLSLEEVLALEPTVLVAIGPGAARSVDSLNYPLAKATFSAAPEGFWFSWTEGTAGLKLPALDPALDDADAKRRFWRAFLSLRALTREGGPNVG</sequence>